<evidence type="ECO:0000259" key="2">
    <source>
        <dbReference type="SMART" id="SM00717"/>
    </source>
</evidence>
<evidence type="ECO:0000313" key="3">
    <source>
        <dbReference type="EMBL" id="GFY33798.1"/>
    </source>
</evidence>
<feature type="domain" description="Myb-like" evidence="2">
    <location>
        <begin position="70"/>
        <end position="123"/>
    </location>
</feature>
<feature type="compositionally biased region" description="Low complexity" evidence="1">
    <location>
        <begin position="205"/>
        <end position="216"/>
    </location>
</feature>
<dbReference type="GO" id="GO:0071897">
    <property type="term" value="P:DNA biosynthetic process"/>
    <property type="evidence" value="ECO:0007669"/>
    <property type="project" value="UniProtKB-ARBA"/>
</dbReference>
<dbReference type="SUPFAM" id="SSF56672">
    <property type="entry name" value="DNA/RNA polymerases"/>
    <property type="match status" value="1"/>
</dbReference>
<dbReference type="AlphaFoldDB" id="A0A8X7BJT6"/>
<reference evidence="3" key="1">
    <citation type="submission" date="2020-08" db="EMBL/GenBank/DDBJ databases">
        <title>Multicomponent nature underlies the extraordinary mechanical properties of spider dragline silk.</title>
        <authorList>
            <person name="Kono N."/>
            <person name="Nakamura H."/>
            <person name="Mori M."/>
            <person name="Yoshida Y."/>
            <person name="Ohtoshi R."/>
            <person name="Malay A.D."/>
            <person name="Moran D.A.P."/>
            <person name="Tomita M."/>
            <person name="Numata K."/>
            <person name="Arakawa K."/>
        </authorList>
    </citation>
    <scope>NUCLEOTIDE SEQUENCE</scope>
</reference>
<dbReference type="Pfam" id="PF17919">
    <property type="entry name" value="RT_RNaseH_2"/>
    <property type="match status" value="1"/>
</dbReference>
<name>A0A8X7BJT6_TRICX</name>
<dbReference type="PANTHER" id="PTHR22929:SF0">
    <property type="entry name" value="TRANSCRIPTION FACTOR TFIIIB COMPONENT B'' HOMOLOG"/>
    <property type="match status" value="1"/>
</dbReference>
<dbReference type="EMBL" id="BMAU01021418">
    <property type="protein sequence ID" value="GFY33798.1"/>
    <property type="molecule type" value="Genomic_DNA"/>
</dbReference>
<organism evidence="3 4">
    <name type="scientific">Trichonephila clavipes</name>
    <name type="common">Golden silk orbweaver</name>
    <name type="synonym">Nephila clavipes</name>
    <dbReference type="NCBI Taxonomy" id="2585209"/>
    <lineage>
        <taxon>Eukaryota</taxon>
        <taxon>Metazoa</taxon>
        <taxon>Ecdysozoa</taxon>
        <taxon>Arthropoda</taxon>
        <taxon>Chelicerata</taxon>
        <taxon>Arachnida</taxon>
        <taxon>Araneae</taxon>
        <taxon>Araneomorphae</taxon>
        <taxon>Entelegynae</taxon>
        <taxon>Araneoidea</taxon>
        <taxon>Nephilidae</taxon>
        <taxon>Trichonephila</taxon>
    </lineage>
</organism>
<feature type="region of interest" description="Disordered" evidence="1">
    <location>
        <begin position="1"/>
        <end position="20"/>
    </location>
</feature>
<dbReference type="Pfam" id="PF15963">
    <property type="entry name" value="Myb_DNA-bind_7"/>
    <property type="match status" value="1"/>
</dbReference>
<comment type="caution">
    <text evidence="3">The sequence shown here is derived from an EMBL/GenBank/DDBJ whole genome shotgun (WGS) entry which is preliminary data.</text>
</comment>
<dbReference type="InterPro" id="IPR039467">
    <property type="entry name" value="TFIIIB_B''_Myb"/>
</dbReference>
<dbReference type="InterPro" id="IPR043502">
    <property type="entry name" value="DNA/RNA_pol_sf"/>
</dbReference>
<dbReference type="Gene3D" id="3.30.70.270">
    <property type="match status" value="1"/>
</dbReference>
<dbReference type="GO" id="GO:0070898">
    <property type="term" value="P:RNA polymerase III preinitiation complex assembly"/>
    <property type="evidence" value="ECO:0007669"/>
    <property type="project" value="TreeGrafter"/>
</dbReference>
<dbReference type="InterPro" id="IPR043128">
    <property type="entry name" value="Rev_trsase/Diguanyl_cyclase"/>
</dbReference>
<proteinExistence type="predicted"/>
<dbReference type="SMART" id="SM00717">
    <property type="entry name" value="SANT"/>
    <property type="match status" value="1"/>
</dbReference>
<accession>A0A8X7BJT6</accession>
<dbReference type="Proteomes" id="UP000887159">
    <property type="component" value="Unassembled WGS sequence"/>
</dbReference>
<feature type="compositionally biased region" description="Basic and acidic residues" evidence="1">
    <location>
        <begin position="159"/>
        <end position="168"/>
    </location>
</feature>
<sequence length="566" mass="64366">MTDEDTGPSVPPEEPEEDFNSAPKVIINADGEIILDESSLVVRRKDTIDRSKEAIIENDHTTYSSFRKRSVKTWTKKETAKFYKALSLVGTDFALMESIFQVDGKVTRTRRELKLKFKREEKLNTDYVHTAIYELQTFDVSILDDDSDEMTENSEIVDDALKRTKKTNDSGTKNLSGQGRKKKSALLEANIIDLEDERVETINLENNNEASSYENAPGSKSKVSRPERTRKAKTLTDFVTDLDYLSDANDGTLENEEENLLPRRKRKVHVLSEESEDNLPETVDKTDNVNESVNNSSEGNANNFENIISEDGEITQDIEPSPVKKRKQQIIPKINQNKEENSQKAASPHILGDSINLQFTVNESFDVVQRQRRVRSSTVKQLRRFLEMLNFYLCFLPNAAKYQTKLNDFLVGIKKSKNKSIDWDEDSIKAFEYCKEQLSESTTLAHPLNNAHLAIMVDASDNAVRGVLQQFVSKVNIKADALSRIEVYLPPTIDYAAIATAQDSDQELAKLTSLSDYNLKFDKLPVIRSEYKITCEVSTGQPRPYIPAAFHKEIFECFYRTSHPSI</sequence>
<dbReference type="GO" id="GO:0000126">
    <property type="term" value="C:transcription factor TFIIIB complex"/>
    <property type="evidence" value="ECO:0007669"/>
    <property type="project" value="TreeGrafter"/>
</dbReference>
<dbReference type="InterPro" id="IPR001005">
    <property type="entry name" value="SANT/Myb"/>
</dbReference>
<evidence type="ECO:0000256" key="1">
    <source>
        <dbReference type="SAM" id="MobiDB-lite"/>
    </source>
</evidence>
<evidence type="ECO:0000313" key="4">
    <source>
        <dbReference type="Proteomes" id="UP000887159"/>
    </source>
</evidence>
<dbReference type="GO" id="GO:0001156">
    <property type="term" value="F:TFIIIC-class transcription factor complex binding"/>
    <property type="evidence" value="ECO:0007669"/>
    <property type="project" value="TreeGrafter"/>
</dbReference>
<feature type="region of interest" description="Disordered" evidence="1">
    <location>
        <begin position="157"/>
        <end position="181"/>
    </location>
</feature>
<dbReference type="PANTHER" id="PTHR22929">
    <property type="entry name" value="RNA POLYMERASE III TRANSCRIPTION INITIATION FACTOR B"/>
    <property type="match status" value="1"/>
</dbReference>
<feature type="region of interest" description="Disordered" evidence="1">
    <location>
        <begin position="205"/>
        <end position="232"/>
    </location>
</feature>
<protein>
    <submittedName>
        <fullName evidence="3">Transcription factor TFIIIB component B</fullName>
    </submittedName>
</protein>
<keyword evidence="4" id="KW-1185">Reference proteome</keyword>
<gene>
    <name evidence="3" type="primary">NCL1_36927</name>
    <name evidence="3" type="ORF">TNCV_4595101</name>
</gene>
<dbReference type="InterPro" id="IPR041577">
    <property type="entry name" value="RT_RNaseH_2"/>
</dbReference>